<dbReference type="InterPro" id="IPR002343">
    <property type="entry name" value="Hud_Sxl_RNA"/>
</dbReference>
<accession>A0A1S3IPY0</accession>
<dbReference type="GeneID" id="106166097"/>
<dbReference type="SMART" id="SM00360">
    <property type="entry name" value="RRM"/>
    <property type="match status" value="2"/>
</dbReference>
<dbReference type="PANTHER" id="PTHR24012">
    <property type="entry name" value="RNA BINDING PROTEIN"/>
    <property type="match status" value="1"/>
</dbReference>
<organism evidence="6 7">
    <name type="scientific">Lingula anatina</name>
    <name type="common">Brachiopod</name>
    <name type="synonym">Lingula unguis</name>
    <dbReference type="NCBI Taxonomy" id="7574"/>
    <lineage>
        <taxon>Eukaryota</taxon>
        <taxon>Metazoa</taxon>
        <taxon>Spiralia</taxon>
        <taxon>Lophotrochozoa</taxon>
        <taxon>Brachiopoda</taxon>
        <taxon>Linguliformea</taxon>
        <taxon>Lingulata</taxon>
        <taxon>Lingulida</taxon>
        <taxon>Linguloidea</taxon>
        <taxon>Lingulidae</taxon>
        <taxon>Lingula</taxon>
    </lineage>
</organism>
<feature type="domain" description="RRM" evidence="5">
    <location>
        <begin position="234"/>
        <end position="312"/>
    </location>
</feature>
<dbReference type="PRINTS" id="PR00961">
    <property type="entry name" value="HUDSXLRNA"/>
</dbReference>
<dbReference type="CDD" id="cd12244">
    <property type="entry name" value="RRM2_MSSP"/>
    <property type="match status" value="1"/>
</dbReference>
<dbReference type="Gene3D" id="3.30.70.330">
    <property type="match status" value="2"/>
</dbReference>
<dbReference type="Pfam" id="PF00076">
    <property type="entry name" value="RRM_1"/>
    <property type="match status" value="2"/>
</dbReference>
<dbReference type="AlphaFoldDB" id="A0A1S3IPY0"/>
<feature type="compositionally biased region" description="Polar residues" evidence="4">
    <location>
        <begin position="98"/>
        <end position="112"/>
    </location>
</feature>
<dbReference type="SUPFAM" id="SSF54928">
    <property type="entry name" value="RNA-binding domain, RBD"/>
    <property type="match status" value="1"/>
</dbReference>
<dbReference type="FunFam" id="3.30.70.330:FF:000012">
    <property type="entry name" value="RNA-binding motif, single-stranded-interacting protein 3 isoform 1"/>
    <property type="match status" value="1"/>
</dbReference>
<evidence type="ECO:0000313" key="6">
    <source>
        <dbReference type="Proteomes" id="UP000085678"/>
    </source>
</evidence>
<dbReference type="InterPro" id="IPR012677">
    <property type="entry name" value="Nucleotide-bd_a/b_plait_sf"/>
</dbReference>
<keyword evidence="1" id="KW-0677">Repeat</keyword>
<evidence type="ECO:0000313" key="7">
    <source>
        <dbReference type="RefSeq" id="XP_013399971.1"/>
    </source>
</evidence>
<dbReference type="KEGG" id="lak:106166097"/>
<keyword evidence="2 3" id="KW-0694">RNA-binding</keyword>
<reference evidence="7" key="1">
    <citation type="submission" date="2025-08" db="UniProtKB">
        <authorList>
            <consortium name="RefSeq"/>
        </authorList>
    </citation>
    <scope>IDENTIFICATION</scope>
    <source>
        <tissue evidence="7">Gonads</tissue>
    </source>
</reference>
<evidence type="ECO:0000256" key="4">
    <source>
        <dbReference type="SAM" id="MobiDB-lite"/>
    </source>
</evidence>
<evidence type="ECO:0000259" key="5">
    <source>
        <dbReference type="PROSITE" id="PS50102"/>
    </source>
</evidence>
<dbReference type="InParanoid" id="A0A1S3IPY0"/>
<dbReference type="FunCoup" id="A0A1S3IPY0">
    <property type="interactions" value="524"/>
</dbReference>
<protein>
    <submittedName>
        <fullName evidence="7">RNA-binding motif, single-stranded-interacting protein 2 isoform X1</fullName>
    </submittedName>
</protein>
<dbReference type="InterPro" id="IPR000504">
    <property type="entry name" value="RRM_dom"/>
</dbReference>
<feature type="compositionally biased region" description="Polar residues" evidence="4">
    <location>
        <begin position="49"/>
        <end position="89"/>
    </location>
</feature>
<feature type="compositionally biased region" description="Low complexity" evidence="4">
    <location>
        <begin position="113"/>
        <end position="127"/>
    </location>
</feature>
<dbReference type="CDD" id="cd12243">
    <property type="entry name" value="RRM1_MSSP"/>
    <property type="match status" value="1"/>
</dbReference>
<name>A0A1S3IPY0_LINAN</name>
<keyword evidence="6" id="KW-1185">Reference proteome</keyword>
<evidence type="ECO:0000256" key="3">
    <source>
        <dbReference type="PROSITE-ProRule" id="PRU00176"/>
    </source>
</evidence>
<dbReference type="InterPro" id="IPR035979">
    <property type="entry name" value="RBD_domain_sf"/>
</dbReference>
<dbReference type="GO" id="GO:0003723">
    <property type="term" value="F:RNA binding"/>
    <property type="evidence" value="ECO:0007669"/>
    <property type="project" value="UniProtKB-UniRule"/>
</dbReference>
<feature type="compositionally biased region" description="Low complexity" evidence="4">
    <location>
        <begin position="213"/>
        <end position="229"/>
    </location>
</feature>
<dbReference type="STRING" id="7574.A0A1S3IPY0"/>
<feature type="region of interest" description="Disordered" evidence="4">
    <location>
        <begin position="206"/>
        <end position="229"/>
    </location>
</feature>
<gene>
    <name evidence="7" type="primary">LOC106166097</name>
</gene>
<evidence type="ECO:0000256" key="1">
    <source>
        <dbReference type="ARBA" id="ARBA00022737"/>
    </source>
</evidence>
<proteinExistence type="predicted"/>
<feature type="domain" description="RRM" evidence="5">
    <location>
        <begin position="316"/>
        <end position="395"/>
    </location>
</feature>
<dbReference type="RefSeq" id="XP_013399971.1">
    <property type="nucleotide sequence ID" value="XM_013544517.1"/>
</dbReference>
<feature type="region of interest" description="Disordered" evidence="4">
    <location>
        <begin position="44"/>
        <end position="169"/>
    </location>
</feature>
<evidence type="ECO:0000256" key="2">
    <source>
        <dbReference type="ARBA" id="ARBA00022884"/>
    </source>
</evidence>
<dbReference type="GO" id="GO:1990904">
    <property type="term" value="C:ribonucleoprotein complex"/>
    <property type="evidence" value="ECO:0007669"/>
    <property type="project" value="InterPro"/>
</dbReference>
<sequence>MCINLCGILQKPRNFYRSADRVEYYSRWLLDVRIGPIRLQLRDPKEENTTVTQPKQSTQEVTETQQDHTPPTMNTGQDNMKQNGMNEQGYQGGGAAMNSYTNYKKTNSPRYIQQQQQQQQPPQQYQQHYATQGPGGPPGQQPTRQPYPKRNMSPAGVPPGGAGYQQWQPAGYQYRGSPRFSSPVNPAAYGSYNAQTYGAEYDRDTYNRQNMPSASSNSSNQSTGSNSMESLSKTNLYIRGLTPTTTDKDLVNLCQQYGKITSTKAIIDQATNKCKGYGFVDFESPQAADIAVKALQAQGVQAQMAKVGNQQEEDPTNLYIANLPMYMTEQDLENMFTPYGTVISTRILRDQSSNSRGVGFARMESKEKCDQIKQAFNSKILPGCKDALLVKNADGGNKKKTQYKQNPGWTDRGGEGIALAYDQSAAVQNGLYPYSLAQTMISPGMVPRYTVATTAAAGNYPVQTGGTSWMYHPQHVMQSAITPVSATFVDDHRPVIPTSLHPGSTMDPNLMPTLAAQMGQLQLSGASYMQAGPYHQMAYPATATTPILQQQIQYEDSTSAPGAPEEHHHYQYTQTASAK</sequence>
<dbReference type="PROSITE" id="PS50102">
    <property type="entry name" value="RRM"/>
    <property type="match status" value="2"/>
</dbReference>
<feature type="region of interest" description="Disordered" evidence="4">
    <location>
        <begin position="556"/>
        <end position="579"/>
    </location>
</feature>
<dbReference type="Proteomes" id="UP000085678">
    <property type="component" value="Unplaced"/>
</dbReference>
<dbReference type="OrthoDB" id="271725at2759"/>
<dbReference type="FunFam" id="3.30.70.330:FF:000482">
    <property type="entry name" value="SUPpressor"/>
    <property type="match status" value="1"/>
</dbReference>